<proteinExistence type="predicted"/>
<sequence length="56" mass="6717">MNWWIINASFYYTNTSNEMLLAKAEHEVEWIKRIDNYTKGKFAAIDWKSTEVNESQ</sequence>
<reference evidence="1 2" key="1">
    <citation type="submission" date="2020-08" db="EMBL/GenBank/DDBJ databases">
        <title>Draft genome sequencing of an Anaerocolumna strain isolated from anoxic soil subjected to BSD treatment.</title>
        <authorList>
            <person name="Uek A."/>
            <person name="Tonouchi A."/>
        </authorList>
    </citation>
    <scope>NUCLEOTIDE SEQUENCE [LARGE SCALE GENOMIC DNA]</scope>
    <source>
        <strain evidence="1 2">CTTW</strain>
    </source>
</reference>
<protein>
    <submittedName>
        <fullName evidence="1">Uncharacterized protein</fullName>
    </submittedName>
</protein>
<name>A0A7I8DL62_9FIRM</name>
<dbReference type="AlphaFoldDB" id="A0A7I8DL62"/>
<accession>A0A7I8DL62</accession>
<keyword evidence="2" id="KW-1185">Reference proteome</keyword>
<gene>
    <name evidence="1" type="ORF">bsdcttw_14980</name>
</gene>
<organism evidence="1 2">
    <name type="scientific">Anaerocolumna chitinilytica</name>
    <dbReference type="NCBI Taxonomy" id="1727145"/>
    <lineage>
        <taxon>Bacteria</taxon>
        <taxon>Bacillati</taxon>
        <taxon>Bacillota</taxon>
        <taxon>Clostridia</taxon>
        <taxon>Lachnospirales</taxon>
        <taxon>Lachnospiraceae</taxon>
        <taxon>Anaerocolumna</taxon>
    </lineage>
</organism>
<dbReference type="EMBL" id="AP023368">
    <property type="protein sequence ID" value="BCJ98457.1"/>
    <property type="molecule type" value="Genomic_DNA"/>
</dbReference>
<evidence type="ECO:0000313" key="1">
    <source>
        <dbReference type="EMBL" id="BCJ98457.1"/>
    </source>
</evidence>
<reference evidence="1 2" key="2">
    <citation type="submission" date="2020-08" db="EMBL/GenBank/DDBJ databases">
        <authorList>
            <person name="Ueki A."/>
            <person name="Tonouchi A."/>
        </authorList>
    </citation>
    <scope>NUCLEOTIDE SEQUENCE [LARGE SCALE GENOMIC DNA]</scope>
    <source>
        <strain evidence="1 2">CTTW</strain>
    </source>
</reference>
<dbReference type="Proteomes" id="UP000515703">
    <property type="component" value="Chromosome"/>
</dbReference>
<dbReference type="KEGG" id="acht:bsdcttw_14980"/>
<evidence type="ECO:0000313" key="2">
    <source>
        <dbReference type="Proteomes" id="UP000515703"/>
    </source>
</evidence>